<dbReference type="SMART" id="SM00998">
    <property type="entry name" value="ADSL_C"/>
    <property type="match status" value="1"/>
</dbReference>
<evidence type="ECO:0000313" key="4">
    <source>
        <dbReference type="EMBL" id="MFF3567709.1"/>
    </source>
</evidence>
<dbReference type="Pfam" id="PF00206">
    <property type="entry name" value="Lyase_1"/>
    <property type="match status" value="1"/>
</dbReference>
<organism evidence="4 5">
    <name type="scientific">Nocardia jiangxiensis</name>
    <dbReference type="NCBI Taxonomy" id="282685"/>
    <lineage>
        <taxon>Bacteria</taxon>
        <taxon>Bacillati</taxon>
        <taxon>Actinomycetota</taxon>
        <taxon>Actinomycetes</taxon>
        <taxon>Mycobacteriales</taxon>
        <taxon>Nocardiaceae</taxon>
        <taxon>Nocardia</taxon>
    </lineage>
</organism>
<feature type="domain" description="Adenylosuccinate lyase C-terminal" evidence="3">
    <location>
        <begin position="366"/>
        <end position="435"/>
    </location>
</feature>
<dbReference type="Proteomes" id="UP001601992">
    <property type="component" value="Unassembled WGS sequence"/>
</dbReference>
<dbReference type="EMBL" id="JBIAQY010000002">
    <property type="protein sequence ID" value="MFF3567709.1"/>
    <property type="molecule type" value="Genomic_DNA"/>
</dbReference>
<comment type="caution">
    <text evidence="4">The sequence shown here is derived from an EMBL/GenBank/DDBJ whole genome shotgun (WGS) entry which is preliminary data.</text>
</comment>
<protein>
    <submittedName>
        <fullName evidence="4">3-carboxy-cis,cis-muconate cycloisomerase</fullName>
        <ecNumber evidence="4">5.5.1.2</ecNumber>
    </submittedName>
</protein>
<accession>A0ABW6RXM3</accession>
<dbReference type="PROSITE" id="PS00163">
    <property type="entry name" value="FUMARATE_LYASES"/>
    <property type="match status" value="1"/>
</dbReference>
<keyword evidence="1" id="KW-0456">Lyase</keyword>
<dbReference type="Gene3D" id="1.20.200.10">
    <property type="entry name" value="Fumarase/aspartase (Central domain)"/>
    <property type="match status" value="1"/>
</dbReference>
<dbReference type="SUPFAM" id="SSF48557">
    <property type="entry name" value="L-aspartase-like"/>
    <property type="match status" value="1"/>
</dbReference>
<keyword evidence="4" id="KW-0413">Isomerase</keyword>
<dbReference type="PRINTS" id="PR00149">
    <property type="entry name" value="FUMRATELYASE"/>
</dbReference>
<dbReference type="InterPro" id="IPR008948">
    <property type="entry name" value="L-Aspartase-like"/>
</dbReference>
<comment type="similarity">
    <text evidence="2">Belongs to the class-II fumarase/aspartase family.</text>
</comment>
<proteinExistence type="inferred from homology"/>
<dbReference type="NCBIfam" id="TIGR02426">
    <property type="entry name" value="protocat_pcaB"/>
    <property type="match status" value="1"/>
</dbReference>
<evidence type="ECO:0000256" key="1">
    <source>
        <dbReference type="ARBA" id="ARBA00023239"/>
    </source>
</evidence>
<dbReference type="EC" id="5.5.1.2" evidence="4"/>
<dbReference type="Gene3D" id="1.10.40.30">
    <property type="entry name" value="Fumarase/aspartase (C-terminal domain)"/>
    <property type="match status" value="1"/>
</dbReference>
<evidence type="ECO:0000256" key="2">
    <source>
        <dbReference type="ARBA" id="ARBA00034772"/>
    </source>
</evidence>
<dbReference type="InterPro" id="IPR019468">
    <property type="entry name" value="AdenyloSucc_lyase_C"/>
</dbReference>
<name>A0ABW6RXM3_9NOCA</name>
<dbReference type="PANTHER" id="PTHR43172">
    <property type="entry name" value="ADENYLOSUCCINATE LYASE"/>
    <property type="match status" value="1"/>
</dbReference>
<reference evidence="4 5" key="1">
    <citation type="submission" date="2024-10" db="EMBL/GenBank/DDBJ databases">
        <title>The Natural Products Discovery Center: Release of the First 8490 Sequenced Strains for Exploring Actinobacteria Biosynthetic Diversity.</title>
        <authorList>
            <person name="Kalkreuter E."/>
            <person name="Kautsar S.A."/>
            <person name="Yang D."/>
            <person name="Bader C.D."/>
            <person name="Teijaro C.N."/>
            <person name="Fluegel L."/>
            <person name="Davis C.M."/>
            <person name="Simpson J.R."/>
            <person name="Lauterbach L."/>
            <person name="Steele A.D."/>
            <person name="Gui C."/>
            <person name="Meng S."/>
            <person name="Li G."/>
            <person name="Viehrig K."/>
            <person name="Ye F."/>
            <person name="Su P."/>
            <person name="Kiefer A.F."/>
            <person name="Nichols A."/>
            <person name="Cepeda A.J."/>
            <person name="Yan W."/>
            <person name="Fan B."/>
            <person name="Jiang Y."/>
            <person name="Adhikari A."/>
            <person name="Zheng C.-J."/>
            <person name="Schuster L."/>
            <person name="Cowan T.M."/>
            <person name="Smanski M.J."/>
            <person name="Chevrette M.G."/>
            <person name="De Carvalho L.P.S."/>
            <person name="Shen B."/>
        </authorList>
    </citation>
    <scope>NUCLEOTIDE SEQUENCE [LARGE SCALE GENOMIC DNA]</scope>
    <source>
        <strain evidence="4 5">NPDC002593</strain>
    </source>
</reference>
<gene>
    <name evidence="4" type="primary">pcaB</name>
    <name evidence="4" type="ORF">ACFYXQ_07975</name>
</gene>
<dbReference type="InterPro" id="IPR000362">
    <property type="entry name" value="Fumarate_lyase_fam"/>
</dbReference>
<dbReference type="RefSeq" id="WP_040831922.1">
    <property type="nucleotide sequence ID" value="NZ_JBIAQY010000002.1"/>
</dbReference>
<dbReference type="PANTHER" id="PTHR43172:SF2">
    <property type="entry name" value="ADENYLOSUCCINATE LYASE C-TERMINAL DOMAIN-CONTAINING PROTEIN"/>
    <property type="match status" value="1"/>
</dbReference>
<dbReference type="InterPro" id="IPR020557">
    <property type="entry name" value="Fumarate_lyase_CS"/>
</dbReference>
<evidence type="ECO:0000313" key="5">
    <source>
        <dbReference type="Proteomes" id="UP001601992"/>
    </source>
</evidence>
<dbReference type="InterPro" id="IPR022761">
    <property type="entry name" value="Fumarate_lyase_N"/>
</dbReference>
<dbReference type="InterPro" id="IPR012789">
    <property type="entry name" value="Protocat_PcaB-like"/>
</dbReference>
<dbReference type="GO" id="GO:0047472">
    <property type="term" value="F:3-carboxy-cis,cis-muconate cycloisomerase activity"/>
    <property type="evidence" value="ECO:0007669"/>
    <property type="project" value="UniProtKB-EC"/>
</dbReference>
<keyword evidence="5" id="KW-1185">Reference proteome</keyword>
<sequence>MGEHRGTRGDLFDPLFGAARSGEAVSDRAFVAALLEVEAALAVAAAECGVIPADQAPVIASTARSLGEDIDLAALGTAAIAGGNPVIPLVRLLRDRCAAAGIPASSVHTGATSQDITDTALMLLAGRAGRIVVADARAAAEAAAGLARTHRDTLMVARTLGQQALPSTFGLLATTWFTTLDAAADRLETVLTGLTVQFGGAAGTLAALYPRGTAVADTLADELGLARHPIPWHTDRTPIAELACALGVLAGAVSKPATDVVAMSAIELGEVTEGTPGGSSAMPHKQNPVAAITARAAARRVPGLVSTVLSSMDHEFMRAAGGWHAEWETITDLLRLTGGAAHRLADSLRGLRVHPEALRHNLDRTGGLLLAERVTLALAEHTDDARAIVTAAATSGKPLADDETIAAYLSPEQLRELLDPANYLGHAGELVDRALSGRNIAPTGHSPSTPSTGGPR</sequence>
<evidence type="ECO:0000259" key="3">
    <source>
        <dbReference type="SMART" id="SM00998"/>
    </source>
</evidence>